<protein>
    <recommendedName>
        <fullName evidence="2">Ricin B lectin domain-containing protein</fullName>
    </recommendedName>
</protein>
<dbReference type="CDD" id="cd00161">
    <property type="entry name" value="beta-trefoil_Ricin-like"/>
    <property type="match status" value="2"/>
</dbReference>
<dbReference type="Gene3D" id="2.80.10.50">
    <property type="match status" value="2"/>
</dbReference>
<keyword evidence="4" id="KW-1185">Reference proteome</keyword>
<dbReference type="Pfam" id="PF00652">
    <property type="entry name" value="Ricin_B_lectin"/>
    <property type="match status" value="2"/>
</dbReference>
<evidence type="ECO:0000256" key="1">
    <source>
        <dbReference type="SAM" id="SignalP"/>
    </source>
</evidence>
<sequence length="309" mass="33545">MFFLASLLSLLALSSASPIHKRYSSVKIQSNRNGQCLSPQGDALANGVRVGTLPCDQAKTWDIDPGSGSVILSGTNLALDAGTGNDNNEIVKLWTSYPGLYQQTWYLTDDARIAITGGTQCLDQGSDQEGTQTWQCTTGNTNQIWNVLHEGGNTPTPEPEPQPNPAPARGYDGLCVTVSGGTENNGSTVDLSNCFEDSWPFAHLQRWQPLTGKSDVDKLALTAHPHLCLSAGENPSNGGRLHLNACDGVTTGQWERTNGGQYKLFRTNLCIDVKLESQLFPQKPYAIFKELQIWECVEGNTNQVFDTVL</sequence>
<evidence type="ECO:0000313" key="4">
    <source>
        <dbReference type="Proteomes" id="UP000092583"/>
    </source>
</evidence>
<reference evidence="3 4" key="1">
    <citation type="submission" date="2013-07" db="EMBL/GenBank/DDBJ databases">
        <title>The Genome Sequence of Kwoniella mangroviensis CBS10435.</title>
        <authorList>
            <consortium name="The Broad Institute Genome Sequencing Platform"/>
            <person name="Cuomo C."/>
            <person name="Litvintseva A."/>
            <person name="Chen Y."/>
            <person name="Heitman J."/>
            <person name="Sun S."/>
            <person name="Springer D."/>
            <person name="Dromer F."/>
            <person name="Young S.K."/>
            <person name="Zeng Q."/>
            <person name="Gargeya S."/>
            <person name="Fitzgerald M."/>
            <person name="Abouelleil A."/>
            <person name="Alvarado L."/>
            <person name="Berlin A.M."/>
            <person name="Chapman S.B."/>
            <person name="Dewar J."/>
            <person name="Goldberg J."/>
            <person name="Griggs A."/>
            <person name="Gujja S."/>
            <person name="Hansen M."/>
            <person name="Howarth C."/>
            <person name="Imamovic A."/>
            <person name="Larimer J."/>
            <person name="McCowan C."/>
            <person name="Murphy C."/>
            <person name="Pearson M."/>
            <person name="Priest M."/>
            <person name="Roberts A."/>
            <person name="Saif S."/>
            <person name="Shea T."/>
            <person name="Sykes S."/>
            <person name="Wortman J."/>
            <person name="Nusbaum C."/>
            <person name="Birren B."/>
        </authorList>
    </citation>
    <scope>NUCLEOTIDE SEQUENCE [LARGE SCALE GENOMIC DNA]</scope>
    <source>
        <strain evidence="3 4">CBS 10435</strain>
    </source>
</reference>
<dbReference type="InterPro" id="IPR000772">
    <property type="entry name" value="Ricin_B_lectin"/>
</dbReference>
<keyword evidence="1" id="KW-0732">Signal</keyword>
<dbReference type="PROSITE" id="PS50231">
    <property type="entry name" value="RICIN_B_LECTIN"/>
    <property type="match status" value="2"/>
</dbReference>
<dbReference type="InterPro" id="IPR035992">
    <property type="entry name" value="Ricin_B-like_lectins"/>
</dbReference>
<feature type="domain" description="Ricin B lectin" evidence="2">
    <location>
        <begin position="172"/>
        <end position="305"/>
    </location>
</feature>
<dbReference type="Proteomes" id="UP000092583">
    <property type="component" value="Unassembled WGS sequence"/>
</dbReference>
<gene>
    <name evidence="3" type="ORF">L486_02313</name>
</gene>
<proteinExistence type="predicted"/>
<feature type="chain" id="PRO_5008628919" description="Ricin B lectin domain-containing protein" evidence="1">
    <location>
        <begin position="17"/>
        <end position="309"/>
    </location>
</feature>
<dbReference type="OrthoDB" id="6770063at2759"/>
<evidence type="ECO:0000313" key="3">
    <source>
        <dbReference type="EMBL" id="OCF59641.1"/>
    </source>
</evidence>
<dbReference type="SUPFAM" id="SSF50370">
    <property type="entry name" value="Ricin B-like lectins"/>
    <property type="match status" value="2"/>
</dbReference>
<feature type="signal peptide" evidence="1">
    <location>
        <begin position="1"/>
        <end position="16"/>
    </location>
</feature>
<dbReference type="STRING" id="1331196.A0A1B9IVT7"/>
<feature type="domain" description="Ricin B lectin" evidence="2">
    <location>
        <begin position="25"/>
        <end position="145"/>
    </location>
</feature>
<organism evidence="3 4">
    <name type="scientific">Kwoniella mangroviensis CBS 10435</name>
    <dbReference type="NCBI Taxonomy" id="1331196"/>
    <lineage>
        <taxon>Eukaryota</taxon>
        <taxon>Fungi</taxon>
        <taxon>Dikarya</taxon>
        <taxon>Basidiomycota</taxon>
        <taxon>Agaricomycotina</taxon>
        <taxon>Tremellomycetes</taxon>
        <taxon>Tremellales</taxon>
        <taxon>Cryptococcaceae</taxon>
        <taxon>Kwoniella</taxon>
    </lineage>
</organism>
<reference evidence="4" key="2">
    <citation type="submission" date="2013-12" db="EMBL/GenBank/DDBJ databases">
        <title>Evolution of pathogenesis and genome organization in the Tremellales.</title>
        <authorList>
            <person name="Cuomo C."/>
            <person name="Litvintseva A."/>
            <person name="Heitman J."/>
            <person name="Chen Y."/>
            <person name="Sun S."/>
            <person name="Springer D."/>
            <person name="Dromer F."/>
            <person name="Young S."/>
            <person name="Zeng Q."/>
            <person name="Chapman S."/>
            <person name="Gujja S."/>
            <person name="Saif S."/>
            <person name="Birren B."/>
        </authorList>
    </citation>
    <scope>NUCLEOTIDE SEQUENCE [LARGE SCALE GENOMIC DNA]</scope>
    <source>
        <strain evidence="4">CBS 10435</strain>
    </source>
</reference>
<dbReference type="EMBL" id="KI669460">
    <property type="protein sequence ID" value="OCF59641.1"/>
    <property type="molecule type" value="Genomic_DNA"/>
</dbReference>
<accession>A0A1B9IVT7</accession>
<evidence type="ECO:0000259" key="2">
    <source>
        <dbReference type="Pfam" id="PF00652"/>
    </source>
</evidence>
<dbReference type="AlphaFoldDB" id="A0A1B9IVT7"/>
<name>A0A1B9IVT7_9TREE</name>